<keyword evidence="1" id="KW-1015">Disulfide bond</keyword>
<comment type="caution">
    <text evidence="4">The sequence shown here is derived from an EMBL/GenBank/DDBJ whole genome shotgun (WGS) entry which is preliminary data.</text>
</comment>
<name>A0A7L4NNC4_9AVES</name>
<feature type="region of interest" description="Disordered" evidence="2">
    <location>
        <begin position="1"/>
        <end position="28"/>
    </location>
</feature>
<keyword evidence="5" id="KW-1185">Reference proteome</keyword>
<organism evidence="4 5">
    <name type="scientific">Ceyx cyanopectus</name>
    <name type="common">Indigo-banded kingfisher</name>
    <dbReference type="NCBI Taxonomy" id="390723"/>
    <lineage>
        <taxon>Eukaryota</taxon>
        <taxon>Metazoa</taxon>
        <taxon>Chordata</taxon>
        <taxon>Craniata</taxon>
        <taxon>Vertebrata</taxon>
        <taxon>Euteleostomi</taxon>
        <taxon>Archelosauria</taxon>
        <taxon>Archosauria</taxon>
        <taxon>Dinosauria</taxon>
        <taxon>Saurischia</taxon>
        <taxon>Theropoda</taxon>
        <taxon>Coelurosauria</taxon>
        <taxon>Aves</taxon>
        <taxon>Neognathae</taxon>
        <taxon>Neoaves</taxon>
        <taxon>Telluraves</taxon>
        <taxon>Coraciimorphae</taxon>
        <taxon>Coraciiformes</taxon>
        <taxon>Alcedinidae</taxon>
        <taxon>Ceyx</taxon>
    </lineage>
</organism>
<feature type="non-terminal residue" evidence="4">
    <location>
        <position position="1"/>
    </location>
</feature>
<dbReference type="PANTHER" id="PTHR13639">
    <property type="entry name" value="CYTOCHROME C OXIDASE ASSEMBLY FACTOR 4 HOMOLOG, MITOCHONDRIAL"/>
    <property type="match status" value="1"/>
</dbReference>
<accession>A0A7L4NNC4</accession>
<dbReference type="PANTHER" id="PTHR13639:SF2">
    <property type="entry name" value="CYTOCHROME C OXIDASE ASSEMBLY FACTOR 4 HOMOLOG, MITOCHONDRIAL"/>
    <property type="match status" value="1"/>
</dbReference>
<dbReference type="AlphaFoldDB" id="A0A7L4NNC4"/>
<reference evidence="4 5" key="1">
    <citation type="submission" date="2020-02" db="EMBL/GenBank/DDBJ databases">
        <title>Bird 10,000 Genomes (B10K) Project - Family phase.</title>
        <authorList>
            <person name="Zhang G."/>
        </authorList>
    </citation>
    <scope>NUCLEOTIDE SEQUENCE [LARGE SCALE GENOMIC DNA]</scope>
    <source>
        <strain evidence="4">B10K-DU-013-51</strain>
        <tissue evidence="4">Mixed tissue sample</tissue>
    </source>
</reference>
<dbReference type="InterPro" id="IPR010625">
    <property type="entry name" value="CHCH"/>
</dbReference>
<dbReference type="Proteomes" id="UP000586704">
    <property type="component" value="Unassembled WGS sequence"/>
</dbReference>
<proteinExistence type="predicted"/>
<dbReference type="EMBL" id="VYZU01076216">
    <property type="protein sequence ID" value="NXY89764.1"/>
    <property type="molecule type" value="Genomic_DNA"/>
</dbReference>
<evidence type="ECO:0000259" key="3">
    <source>
        <dbReference type="Pfam" id="PF06747"/>
    </source>
</evidence>
<dbReference type="GO" id="GO:0005758">
    <property type="term" value="C:mitochondrial intermembrane space"/>
    <property type="evidence" value="ECO:0007669"/>
    <property type="project" value="InterPro"/>
</dbReference>
<feature type="domain" description="CHCH" evidence="3">
    <location>
        <begin position="31"/>
        <end position="63"/>
    </location>
</feature>
<evidence type="ECO:0000313" key="4">
    <source>
        <dbReference type="EMBL" id="NXY89764.1"/>
    </source>
</evidence>
<dbReference type="InterPro" id="IPR039870">
    <property type="entry name" value="Coa4-like"/>
</dbReference>
<evidence type="ECO:0000313" key="5">
    <source>
        <dbReference type="Proteomes" id="UP000586704"/>
    </source>
</evidence>
<protein>
    <submittedName>
        <fullName evidence="4">COA4 factor</fullName>
    </submittedName>
</protein>
<evidence type="ECO:0000256" key="2">
    <source>
        <dbReference type="SAM" id="MobiDB-lite"/>
    </source>
</evidence>
<sequence>MAMPGHASSRPVPKEEEEEDPLDARIGRTGCAERHRELQQCMAEQRDWRQCQPQLRAFRDCMASRQTRHP</sequence>
<dbReference type="Pfam" id="PF06747">
    <property type="entry name" value="CHCH"/>
    <property type="match status" value="1"/>
</dbReference>
<gene>
    <name evidence="4" type="primary">Coa4_0</name>
    <name evidence="4" type="ORF">CEYCYA_R03151</name>
</gene>
<feature type="non-terminal residue" evidence="4">
    <location>
        <position position="70"/>
    </location>
</feature>
<evidence type="ECO:0000256" key="1">
    <source>
        <dbReference type="ARBA" id="ARBA00023157"/>
    </source>
</evidence>
<dbReference type="GO" id="GO:0033617">
    <property type="term" value="P:mitochondrial respiratory chain complex IV assembly"/>
    <property type="evidence" value="ECO:0007669"/>
    <property type="project" value="InterPro"/>
</dbReference>
<dbReference type="OrthoDB" id="5586401at2759"/>